<evidence type="ECO:0000313" key="3">
    <source>
        <dbReference type="Proteomes" id="UP000298213"/>
    </source>
</evidence>
<dbReference type="GO" id="GO:0008168">
    <property type="term" value="F:methyltransferase activity"/>
    <property type="evidence" value="ECO:0007669"/>
    <property type="project" value="UniProtKB-KW"/>
</dbReference>
<dbReference type="Gene3D" id="3.40.50.150">
    <property type="entry name" value="Vaccinia Virus protein VP39"/>
    <property type="match status" value="1"/>
</dbReference>
<feature type="chain" id="PRO_5021390472" evidence="1">
    <location>
        <begin position="23"/>
        <end position="253"/>
    </location>
</feature>
<accession>A0A4Y8ZSS5</accession>
<dbReference type="CDD" id="cd02440">
    <property type="entry name" value="AdoMet_MTases"/>
    <property type="match status" value="1"/>
</dbReference>
<dbReference type="Pfam" id="PF01135">
    <property type="entry name" value="PCMT"/>
    <property type="match status" value="1"/>
</dbReference>
<keyword evidence="1" id="KW-0732">Signal</keyword>
<gene>
    <name evidence="2" type="ORF">E2493_05965</name>
</gene>
<dbReference type="GO" id="GO:0032259">
    <property type="term" value="P:methylation"/>
    <property type="evidence" value="ECO:0007669"/>
    <property type="project" value="UniProtKB-KW"/>
</dbReference>
<feature type="signal peptide" evidence="1">
    <location>
        <begin position="1"/>
        <end position="22"/>
    </location>
</feature>
<dbReference type="EMBL" id="SPDV01000009">
    <property type="protein sequence ID" value="TFI59070.1"/>
    <property type="molecule type" value="Genomic_DNA"/>
</dbReference>
<dbReference type="SUPFAM" id="SSF53335">
    <property type="entry name" value="S-adenosyl-L-methionine-dependent methyltransferases"/>
    <property type="match status" value="1"/>
</dbReference>
<reference evidence="2 3" key="1">
    <citation type="submission" date="2019-03" db="EMBL/GenBank/DDBJ databases">
        <title>Genome sequence of Sphingomonas sp. 17J27-24.</title>
        <authorList>
            <person name="Kim M."/>
            <person name="Maeng S."/>
            <person name="Sathiyaraj S."/>
        </authorList>
    </citation>
    <scope>NUCLEOTIDE SEQUENCE [LARGE SCALE GENOMIC DNA]</scope>
    <source>
        <strain evidence="2 3">17J27-24</strain>
    </source>
</reference>
<dbReference type="InterPro" id="IPR029063">
    <property type="entry name" value="SAM-dependent_MTases_sf"/>
</dbReference>
<keyword evidence="2" id="KW-0489">Methyltransferase</keyword>
<keyword evidence="2" id="KW-0808">Transferase</keyword>
<organism evidence="2 3">
    <name type="scientific">Sphingomonas parva</name>
    <dbReference type="NCBI Taxonomy" id="2555898"/>
    <lineage>
        <taxon>Bacteria</taxon>
        <taxon>Pseudomonadati</taxon>
        <taxon>Pseudomonadota</taxon>
        <taxon>Alphaproteobacteria</taxon>
        <taxon>Sphingomonadales</taxon>
        <taxon>Sphingomonadaceae</taxon>
        <taxon>Sphingomonas</taxon>
    </lineage>
</organism>
<dbReference type="OrthoDB" id="9342567at2"/>
<proteinExistence type="predicted"/>
<evidence type="ECO:0000313" key="2">
    <source>
        <dbReference type="EMBL" id="TFI59070.1"/>
    </source>
</evidence>
<sequence length="253" mass="27236">MRGFTLAAAALLLGSASGGAQAKPADIAPAVAGSGRPADAVALDGSRKPAEVLRFLGLEQGDRALDLFAGSGYYTEIMARAVGPKGLALGWDPANFMNDKGRAAWAELKARVPNTGLMVTPADAFALPTDAFDFVLLHMVYHDTYWQSEKYRFPRIDPAAFLRTVYAATKPGGTVGVIDHVAASGGETRDVVEKLHRIDPARVRADFEAAGFVFDGESDVLRIPADDHSKNVFDPAIRGKTDRFVYRFRKPAR</sequence>
<comment type="caution">
    <text evidence="2">The sequence shown here is derived from an EMBL/GenBank/DDBJ whole genome shotgun (WGS) entry which is preliminary data.</text>
</comment>
<dbReference type="InterPro" id="IPR016980">
    <property type="entry name" value="S-AdoMet-dep_MeTrfase_Alr7345"/>
</dbReference>
<dbReference type="Proteomes" id="UP000298213">
    <property type="component" value="Unassembled WGS sequence"/>
</dbReference>
<name>A0A4Y8ZSS5_9SPHN</name>
<keyword evidence="3" id="KW-1185">Reference proteome</keyword>
<dbReference type="RefSeq" id="WP_135084731.1">
    <property type="nucleotide sequence ID" value="NZ_SPDV01000009.1"/>
</dbReference>
<dbReference type="PIRSF" id="PIRSF031679">
    <property type="entry name" value="Mtase_Alr7345_prd"/>
    <property type="match status" value="1"/>
</dbReference>
<dbReference type="AlphaFoldDB" id="A0A4Y8ZSS5"/>
<evidence type="ECO:0000256" key="1">
    <source>
        <dbReference type="SAM" id="SignalP"/>
    </source>
</evidence>
<protein>
    <submittedName>
        <fullName evidence="2">Methyltransferase domain-containing protein</fullName>
    </submittedName>
</protein>